<reference evidence="2" key="1">
    <citation type="submission" date="2021-03" db="EMBL/GenBank/DDBJ databases">
        <authorList>
            <person name="Bekaert M."/>
        </authorList>
    </citation>
    <scope>NUCLEOTIDE SEQUENCE</scope>
</reference>
<name>A0A8S3QFX5_MYTED</name>
<protein>
    <recommendedName>
        <fullName evidence="1">ZNFX1 domain-containing protein</fullName>
    </recommendedName>
</protein>
<dbReference type="AlphaFoldDB" id="A0A8S3QFX5"/>
<dbReference type="Pfam" id="PF25396">
    <property type="entry name" value="ZNFX1"/>
    <property type="match status" value="1"/>
</dbReference>
<dbReference type="OrthoDB" id="2423195at2759"/>
<evidence type="ECO:0000259" key="1">
    <source>
        <dbReference type="Pfam" id="PF25396"/>
    </source>
</evidence>
<keyword evidence="3" id="KW-1185">Reference proteome</keyword>
<dbReference type="SUPFAM" id="SSF52540">
    <property type="entry name" value="P-loop containing nucleoside triphosphate hydrolases"/>
    <property type="match status" value="1"/>
</dbReference>
<organism evidence="2 3">
    <name type="scientific">Mytilus edulis</name>
    <name type="common">Blue mussel</name>
    <dbReference type="NCBI Taxonomy" id="6550"/>
    <lineage>
        <taxon>Eukaryota</taxon>
        <taxon>Metazoa</taxon>
        <taxon>Spiralia</taxon>
        <taxon>Lophotrochozoa</taxon>
        <taxon>Mollusca</taxon>
        <taxon>Bivalvia</taxon>
        <taxon>Autobranchia</taxon>
        <taxon>Pteriomorphia</taxon>
        <taxon>Mytilida</taxon>
        <taxon>Mytiloidea</taxon>
        <taxon>Mytilidae</taxon>
        <taxon>Mytilinae</taxon>
        <taxon>Mytilus</taxon>
    </lineage>
</organism>
<dbReference type="InterPro" id="IPR027417">
    <property type="entry name" value="P-loop_NTPase"/>
</dbReference>
<evidence type="ECO:0000313" key="3">
    <source>
        <dbReference type="Proteomes" id="UP000683360"/>
    </source>
</evidence>
<feature type="domain" description="ZNFX1" evidence="1">
    <location>
        <begin position="35"/>
        <end position="134"/>
    </location>
</feature>
<evidence type="ECO:0000313" key="2">
    <source>
        <dbReference type="EMBL" id="CAG2194378.1"/>
    </source>
</evidence>
<comment type="caution">
    <text evidence="2">The sequence shown here is derived from an EMBL/GenBank/DDBJ whole genome shotgun (WGS) entry which is preliminary data.</text>
</comment>
<proteinExistence type="predicted"/>
<gene>
    <name evidence="2" type="ORF">MEDL_9430</name>
</gene>
<dbReference type="EMBL" id="CAJPWZ010000477">
    <property type="protein sequence ID" value="CAG2194378.1"/>
    <property type="molecule type" value="Genomic_DNA"/>
</dbReference>
<sequence length="256" mass="29627">MVHRQDFVRPLCKGLISLKQILFADPDCLEKKWYHDDIRVYKNICFLTQCCNEHNGIIWKIRFDTPKSSRSRKLLKSGSLVCLTNKTFTILQYATVEDNNDRDLRNGIYEIRFIDDIPNMFELLHQHDVILIDSQVFFPSYFHTLLSIKCMHNMIINEEHSLPFGTQLSNKRNSLNQEEPDYFKSPSFLKDGFDISCLNQGHDVKKIDISNDANWPDAKTLNMDDSQHRALITSMKSKLAFIQGPPGTGKTVIGLK</sequence>
<dbReference type="Proteomes" id="UP000683360">
    <property type="component" value="Unassembled WGS sequence"/>
</dbReference>
<accession>A0A8S3QFX5</accession>
<dbReference type="Gene3D" id="3.40.50.300">
    <property type="entry name" value="P-loop containing nucleotide triphosphate hydrolases"/>
    <property type="match status" value="1"/>
</dbReference>
<dbReference type="InterPro" id="IPR057373">
    <property type="entry name" value="ZNFX1"/>
</dbReference>